<evidence type="ECO:0000256" key="3">
    <source>
        <dbReference type="ARBA" id="ARBA00022692"/>
    </source>
</evidence>
<comment type="subcellular location">
    <subcellularLocation>
        <location evidence="1">Cell membrane</location>
        <topology evidence="1">Multi-pass membrane protein</topology>
    </subcellularLocation>
</comment>
<keyword evidence="3 6" id="KW-0812">Transmembrane</keyword>
<evidence type="ECO:0000313" key="7">
    <source>
        <dbReference type="EMBL" id="EMA68136.1"/>
    </source>
</evidence>
<reference evidence="7 8" key="1">
    <citation type="journal article" date="2014" name="PLoS Genet.">
        <title>Phylogenetically driven sequencing of extremely halophilic archaea reveals strategies for static and dynamic osmo-response.</title>
        <authorList>
            <person name="Becker E.A."/>
            <person name="Seitzer P.M."/>
            <person name="Tritt A."/>
            <person name="Larsen D."/>
            <person name="Krusor M."/>
            <person name="Yao A.I."/>
            <person name="Wu D."/>
            <person name="Madern D."/>
            <person name="Eisen J.A."/>
            <person name="Darling A.E."/>
            <person name="Facciotti M.T."/>
        </authorList>
    </citation>
    <scope>NUCLEOTIDE SEQUENCE [LARGE SCALE GENOMIC DNA]</scope>
    <source>
        <strain evidence="7 8">JCM 13560</strain>
    </source>
</reference>
<name>M0PDL8_9EURY</name>
<dbReference type="STRING" id="1230454.C461_06129"/>
<feature type="transmembrane region" description="Helical" evidence="6">
    <location>
        <begin position="151"/>
        <end position="173"/>
    </location>
</feature>
<proteinExistence type="predicted"/>
<accession>M0PDL8</accession>
<dbReference type="Proteomes" id="UP000011575">
    <property type="component" value="Unassembled WGS sequence"/>
</dbReference>
<evidence type="ECO:0000256" key="1">
    <source>
        <dbReference type="ARBA" id="ARBA00004651"/>
    </source>
</evidence>
<feature type="transmembrane region" description="Helical" evidence="6">
    <location>
        <begin position="122"/>
        <end position="144"/>
    </location>
</feature>
<keyword evidence="5 6" id="KW-0472">Membrane</keyword>
<sequence>MRNPLSAVEIPVVDRFLGDGYVRNVVVMTFGSLALLALFGALFPESVAGDLSGAVFTGGMVAATARISAPIVLAALGGIFAEKSGVINIGLEGLLIISAFTSIYVAYVLGDAGILTGGNAQFVGFFAGVLASVLLAFVFGVVCIEYKADQIIAGLAVWLIALGLAPFLSTVFFGSVNTPGVGNIGWQYSAALVAVGTVVAWWTLDHTAFGTHLKAAGENPRALDTVGVSVSKIRHAGVILSGVFAGAGGSLLALGVGRFGGSGETMVQGKGFIAIVVYLFGNYNPLGALGAGTLFASLDALQTRLQQLGYGIPSSLVETIPYVVVIIVLAFVGRTRIPSAAGDHYETEE</sequence>
<keyword evidence="4 6" id="KW-1133">Transmembrane helix</keyword>
<dbReference type="InterPro" id="IPR001851">
    <property type="entry name" value="ABC_transp_permease"/>
</dbReference>
<dbReference type="EMBL" id="AOJI01000019">
    <property type="protein sequence ID" value="EMA68136.1"/>
    <property type="molecule type" value="Genomic_DNA"/>
</dbReference>
<dbReference type="GO" id="GO:0022857">
    <property type="term" value="F:transmembrane transporter activity"/>
    <property type="evidence" value="ECO:0007669"/>
    <property type="project" value="InterPro"/>
</dbReference>
<keyword evidence="8" id="KW-1185">Reference proteome</keyword>
<evidence type="ECO:0000256" key="6">
    <source>
        <dbReference type="SAM" id="Phobius"/>
    </source>
</evidence>
<dbReference type="PATRIC" id="fig|1230454.4.peg.1240"/>
<feature type="transmembrane region" description="Helical" evidence="6">
    <location>
        <begin position="55"/>
        <end position="81"/>
    </location>
</feature>
<evidence type="ECO:0000256" key="5">
    <source>
        <dbReference type="ARBA" id="ARBA00023136"/>
    </source>
</evidence>
<evidence type="ECO:0000256" key="4">
    <source>
        <dbReference type="ARBA" id="ARBA00022989"/>
    </source>
</evidence>
<feature type="transmembrane region" description="Helical" evidence="6">
    <location>
        <begin position="21"/>
        <end position="43"/>
    </location>
</feature>
<keyword evidence="2" id="KW-1003">Cell membrane</keyword>
<dbReference type="PANTHER" id="PTHR43370:SF1">
    <property type="entry name" value="GUANOSINE ABC TRANSPORTER PERMEASE PROTEIN NUPQ"/>
    <property type="match status" value="1"/>
</dbReference>
<evidence type="ECO:0000256" key="2">
    <source>
        <dbReference type="ARBA" id="ARBA00022475"/>
    </source>
</evidence>
<feature type="transmembrane region" description="Helical" evidence="6">
    <location>
        <begin position="238"/>
        <end position="260"/>
    </location>
</feature>
<feature type="transmembrane region" description="Helical" evidence="6">
    <location>
        <begin position="93"/>
        <end position="110"/>
    </location>
</feature>
<dbReference type="RefSeq" id="WP_007999558.1">
    <property type="nucleotide sequence ID" value="NZ_AOJI01000019.1"/>
</dbReference>
<evidence type="ECO:0000313" key="8">
    <source>
        <dbReference type="Proteomes" id="UP000011575"/>
    </source>
</evidence>
<dbReference type="CDD" id="cd06580">
    <property type="entry name" value="TM_PBP1_transp_TpRbsC_like"/>
    <property type="match status" value="1"/>
</dbReference>
<organism evidence="7 8">
    <name type="scientific">Halorubrum aidingense JCM 13560</name>
    <dbReference type="NCBI Taxonomy" id="1230454"/>
    <lineage>
        <taxon>Archaea</taxon>
        <taxon>Methanobacteriati</taxon>
        <taxon>Methanobacteriota</taxon>
        <taxon>Stenosarchaea group</taxon>
        <taxon>Halobacteria</taxon>
        <taxon>Halobacteriales</taxon>
        <taxon>Haloferacaceae</taxon>
        <taxon>Halorubrum</taxon>
    </lineage>
</organism>
<protein>
    <submittedName>
        <fullName evidence="7">Inner-membrane translocator</fullName>
    </submittedName>
</protein>
<comment type="caution">
    <text evidence="7">The sequence shown here is derived from an EMBL/GenBank/DDBJ whole genome shotgun (WGS) entry which is preliminary data.</text>
</comment>
<dbReference type="Pfam" id="PF02653">
    <property type="entry name" value="BPD_transp_2"/>
    <property type="match status" value="1"/>
</dbReference>
<feature type="transmembrane region" description="Helical" evidence="6">
    <location>
        <begin position="308"/>
        <end position="332"/>
    </location>
</feature>
<gene>
    <name evidence="7" type="ORF">C461_06129</name>
</gene>
<dbReference type="PANTHER" id="PTHR43370">
    <property type="entry name" value="SUGAR ABC TRANSPORTER INTEGRAL MEMBRANE PROTEIN-RELATED"/>
    <property type="match status" value="1"/>
</dbReference>
<dbReference type="GO" id="GO:0005886">
    <property type="term" value="C:plasma membrane"/>
    <property type="evidence" value="ECO:0007669"/>
    <property type="project" value="UniProtKB-SubCell"/>
</dbReference>
<dbReference type="AlphaFoldDB" id="M0PDL8"/>
<feature type="transmembrane region" description="Helical" evidence="6">
    <location>
        <begin position="272"/>
        <end position="296"/>
    </location>
</feature>